<feature type="domain" description="Lon proteolytic" evidence="3">
    <location>
        <begin position="39"/>
        <end position="177"/>
    </location>
</feature>
<keyword evidence="2" id="KW-0812">Transmembrane</keyword>
<evidence type="ECO:0000259" key="3">
    <source>
        <dbReference type="Pfam" id="PF05362"/>
    </source>
</evidence>
<feature type="transmembrane region" description="Helical" evidence="2">
    <location>
        <begin position="563"/>
        <end position="586"/>
    </location>
</feature>
<dbReference type="EMBL" id="DTLS01000098">
    <property type="protein sequence ID" value="HGZ60267.1"/>
    <property type="molecule type" value="Genomic_DNA"/>
</dbReference>
<proteinExistence type="predicted"/>
<dbReference type="Gene3D" id="3.30.230.10">
    <property type="match status" value="1"/>
</dbReference>
<evidence type="ECO:0000256" key="2">
    <source>
        <dbReference type="SAM" id="Phobius"/>
    </source>
</evidence>
<dbReference type="Pfam" id="PF05362">
    <property type="entry name" value="Lon_C"/>
    <property type="match status" value="1"/>
</dbReference>
<comment type="subcellular location">
    <subcellularLocation>
        <location evidence="1">Membrane</location>
        <topology evidence="1">Multi-pass membrane protein</topology>
    </subcellularLocation>
</comment>
<dbReference type="GO" id="GO:0006508">
    <property type="term" value="P:proteolysis"/>
    <property type="evidence" value="ECO:0007669"/>
    <property type="project" value="InterPro"/>
</dbReference>
<name>A0A7J3SL61_9CREN</name>
<dbReference type="AlphaFoldDB" id="A0A7J3SL61"/>
<protein>
    <recommendedName>
        <fullName evidence="3">Lon proteolytic domain-containing protein</fullName>
    </recommendedName>
</protein>
<dbReference type="InterPro" id="IPR014721">
    <property type="entry name" value="Ribsml_uS5_D2-typ_fold_subgr"/>
</dbReference>
<gene>
    <name evidence="4" type="ORF">ENW83_03560</name>
</gene>
<dbReference type="InterPro" id="IPR020568">
    <property type="entry name" value="Ribosomal_Su5_D2-typ_SF"/>
</dbReference>
<sequence length="593" mass="64102">MDEKALKVSATFILAILMMTPEVAFATSTPSSIEIFVPAVTNSGGSVIKLGIYLLQNGTGNLNVNGASSIGNDTLYSSLVAFYTSLLLSDKDPFEYDARITFESNLAGIEGPSASLGIAEAFYILSSGKQVPPNLYSTVITGAVSPGGLSVMIGGVKEKASASCSAGAQAFALPVSNYFAEGRELQNQCAKIELLPASGVISLYSLLMGFNLTNAYPPGGFAYPPQVSEVMGKAALDFLNKSASFDRSLINSTEAEEIMKQLSFGRNYTAASLAISLYVSAMYNDLLNNYTSLEKAKEYLSGLNYTLQQEKRSLKEIEYSIVNGSSISIPALEAISTAESRLWTAEQYINYGMNSSTLNETLQYASNTAGRIEAARTWIALASLNWSGYPRVTIQQVSSSLDAFERYSEASLNYARAISQDMGSAELDAYIAELSENYEKAVSLNASSEIFLKYALLSELNSDISSLIFSINSQSEESISYYYSEASTIFSIIYSNILRNGLTTIVTPEYMEYSTYSGLINETKVNMELSALSWSIPILFLSLQQGQNISGSGIKTVFPLESILASLMIVWTFGGMLSTFIALASYRATRKSS</sequence>
<reference evidence="4" key="1">
    <citation type="journal article" date="2020" name="mSystems">
        <title>Genome- and Community-Level Interaction Insights into Carbon Utilization and Element Cycling Functions of Hydrothermarchaeota in Hydrothermal Sediment.</title>
        <authorList>
            <person name="Zhou Z."/>
            <person name="Liu Y."/>
            <person name="Xu W."/>
            <person name="Pan J."/>
            <person name="Luo Z.H."/>
            <person name="Li M."/>
        </authorList>
    </citation>
    <scope>NUCLEOTIDE SEQUENCE [LARGE SCALE GENOMIC DNA]</scope>
    <source>
        <strain evidence="4">SpSt-885</strain>
    </source>
</reference>
<evidence type="ECO:0000256" key="1">
    <source>
        <dbReference type="ARBA" id="ARBA00004141"/>
    </source>
</evidence>
<dbReference type="GO" id="GO:0016020">
    <property type="term" value="C:membrane"/>
    <property type="evidence" value="ECO:0007669"/>
    <property type="project" value="UniProtKB-SubCell"/>
</dbReference>
<comment type="caution">
    <text evidence="4">The sequence shown here is derived from an EMBL/GenBank/DDBJ whole genome shotgun (WGS) entry which is preliminary data.</text>
</comment>
<evidence type="ECO:0000313" key="4">
    <source>
        <dbReference type="EMBL" id="HGZ60267.1"/>
    </source>
</evidence>
<dbReference type="SUPFAM" id="SSF54211">
    <property type="entry name" value="Ribosomal protein S5 domain 2-like"/>
    <property type="match status" value="1"/>
</dbReference>
<keyword evidence="2" id="KW-1133">Transmembrane helix</keyword>
<dbReference type="GO" id="GO:0004252">
    <property type="term" value="F:serine-type endopeptidase activity"/>
    <property type="evidence" value="ECO:0007669"/>
    <property type="project" value="InterPro"/>
</dbReference>
<keyword evidence="2" id="KW-0472">Membrane</keyword>
<dbReference type="GO" id="GO:0004176">
    <property type="term" value="F:ATP-dependent peptidase activity"/>
    <property type="evidence" value="ECO:0007669"/>
    <property type="project" value="InterPro"/>
</dbReference>
<organism evidence="4">
    <name type="scientific">Fervidicoccus fontis</name>
    <dbReference type="NCBI Taxonomy" id="683846"/>
    <lineage>
        <taxon>Archaea</taxon>
        <taxon>Thermoproteota</taxon>
        <taxon>Thermoprotei</taxon>
        <taxon>Fervidicoccales</taxon>
        <taxon>Fervidicoccaceae</taxon>
        <taxon>Fervidicoccus</taxon>
    </lineage>
</organism>
<accession>A0A7J3SL61</accession>
<dbReference type="InterPro" id="IPR008269">
    <property type="entry name" value="Lon_proteolytic"/>
</dbReference>